<dbReference type="SUPFAM" id="SSF47616">
    <property type="entry name" value="GST C-terminal domain-like"/>
    <property type="match status" value="1"/>
</dbReference>
<dbReference type="RefSeq" id="WP_043392518.1">
    <property type="nucleotide sequence ID" value="NZ_JPMI01000056.1"/>
</dbReference>
<evidence type="ECO:0000313" key="1">
    <source>
        <dbReference type="EMBL" id="KFA93350.1"/>
    </source>
</evidence>
<comment type="caution">
    <text evidence="1">The sequence shown here is derived from an EMBL/GenBank/DDBJ whole genome shotgun (WGS) entry which is preliminary data.</text>
</comment>
<protein>
    <submittedName>
        <fullName evidence="1">Uncharacterized protein</fullName>
    </submittedName>
</protein>
<dbReference type="InterPro" id="IPR036282">
    <property type="entry name" value="Glutathione-S-Trfase_C_sf"/>
</dbReference>
<dbReference type="Gene3D" id="1.20.1050.10">
    <property type="match status" value="1"/>
</dbReference>
<dbReference type="AlphaFoldDB" id="A0A084SY15"/>
<sequence length="75" mass="8085">MTLDALLVLVPVRTARGDCRDSPANDGLPNLQRWLAAIEQRPAAQNGLTVPHVVKLDTSAAQEQAIKSAQSIVQR</sequence>
<reference evidence="1 2" key="1">
    <citation type="submission" date="2014-07" db="EMBL/GenBank/DDBJ databases">
        <title>Draft Genome Sequence of Gephyronic Acid Producer, Cystobacter violaceus Strain Cb vi76.</title>
        <authorList>
            <person name="Stevens D.C."/>
            <person name="Young J."/>
            <person name="Carmichael R."/>
            <person name="Tan J."/>
            <person name="Taylor R.E."/>
        </authorList>
    </citation>
    <scope>NUCLEOTIDE SEQUENCE [LARGE SCALE GENOMIC DNA]</scope>
    <source>
        <strain evidence="1 2">Cb vi76</strain>
    </source>
</reference>
<dbReference type="EMBL" id="JPMI01000056">
    <property type="protein sequence ID" value="KFA93350.1"/>
    <property type="molecule type" value="Genomic_DNA"/>
</dbReference>
<evidence type="ECO:0000313" key="2">
    <source>
        <dbReference type="Proteomes" id="UP000028547"/>
    </source>
</evidence>
<gene>
    <name evidence="1" type="ORF">Q664_09825</name>
</gene>
<name>A0A084SY15_9BACT</name>
<dbReference type="Proteomes" id="UP000028547">
    <property type="component" value="Unassembled WGS sequence"/>
</dbReference>
<proteinExistence type="predicted"/>
<accession>A0A084SY15</accession>
<organism evidence="1 2">
    <name type="scientific">Archangium violaceum Cb vi76</name>
    <dbReference type="NCBI Taxonomy" id="1406225"/>
    <lineage>
        <taxon>Bacteria</taxon>
        <taxon>Pseudomonadati</taxon>
        <taxon>Myxococcota</taxon>
        <taxon>Myxococcia</taxon>
        <taxon>Myxococcales</taxon>
        <taxon>Cystobacterineae</taxon>
        <taxon>Archangiaceae</taxon>
        <taxon>Archangium</taxon>
    </lineage>
</organism>